<feature type="compositionally biased region" description="Acidic residues" evidence="7">
    <location>
        <begin position="436"/>
        <end position="458"/>
    </location>
</feature>
<evidence type="ECO:0000256" key="5">
    <source>
        <dbReference type="ARBA" id="ARBA00023124"/>
    </source>
</evidence>
<reference evidence="8" key="1">
    <citation type="submission" date="2017-06" db="EMBL/GenBank/DDBJ databases">
        <authorList>
            <person name="Kim H.J."/>
            <person name="Triplett B.A."/>
        </authorList>
    </citation>
    <scope>NUCLEOTIDE SEQUENCE</scope>
    <source>
        <strain evidence="8">MAdV2/NYC/Manhattan/poolF3</strain>
    </source>
</reference>
<keyword evidence="2" id="KW-1048">Host nucleus</keyword>
<dbReference type="GO" id="GO:0006260">
    <property type="term" value="P:DNA replication"/>
    <property type="evidence" value="ECO:0007669"/>
    <property type="project" value="UniProtKB-KW"/>
</dbReference>
<name>A0A2S0SZ94_9ADEN</name>
<protein>
    <submittedName>
        <fullName evidence="8">PTP</fullName>
    </submittedName>
</protein>
<keyword evidence="3" id="KW-0235">DNA replication</keyword>
<evidence type="ECO:0000256" key="2">
    <source>
        <dbReference type="ARBA" id="ARBA00022562"/>
    </source>
</evidence>
<sequence>MNHLEVARLCGQQIYTVDVFRPVRNFLRIETDFAPNSLTRQAMSHDARSVYHYTTLMLGDLGPRQPTVRGWPCYLWPPPQLIVGYPYFVRVCHDYAFDRRTFSLLGFRERRARQSRTLDWQCLASCSYDINVGAYLRFLDIDDFEETLTQIQQSLLSDRIVADLQLADPLAGVGLWRLPGDDDLRGAGQPESSASSTPSLQALLHRRFRHLQDCGPAVWGLCERSAALPADPEAEPSPAPPQDVLGIIRRLRSAYFRFLLLHQQRRRRRPEPPTAPPTVRDEFLRYLPHRGDPPLGPNQHSPWTSQDWLSRFVEAFAIPLRGDERLVGEVPSQPDERTAEMLFMADDGPASRKEQTLVTLRTVIDALSLPHRLPPNRRRELVGGAVQLRPRVNGRAVTATMRQQRGQVVQRFIDSLPLPTRRRRRPPPAAQVISESETEEEEDDSEADDEPDEEDDIYADMPPLEGDEDEDAWWVADPRERDRRRRRRDRQENAWLREVRAAVAEAVRLLQDELAVERGNWEPTFFEFPRNFYEAMRRLQEADDVNETTLRRWVVYFFVCEHLAATLNYLHVRLVRQPHAARHLRVLGAQVVIRAFSADGRPAFTRVWHESEREHSFVALMQRLARDLSALVSRAGVDVLDEEALVDVLEDIAWQENSGEVQDLIDQVTLNDADIDRLDLSFRIRLQGPVAISGHPSIQEIQRRVIREARQRTRDRRPLPLLHEALLLPPDPRARAPPGAARRRRT</sequence>
<dbReference type="EMBL" id="MF416385">
    <property type="protein sequence ID" value="AWB14644.1"/>
    <property type="molecule type" value="Genomic_DNA"/>
</dbReference>
<keyword evidence="1" id="KW-0597">Phosphoprotein</keyword>
<dbReference type="Proteomes" id="UP000317057">
    <property type="component" value="Segment"/>
</dbReference>
<evidence type="ECO:0000256" key="7">
    <source>
        <dbReference type="SAM" id="MobiDB-lite"/>
    </source>
</evidence>
<dbReference type="Pfam" id="PF02459">
    <property type="entry name" value="Adeno_terminal"/>
    <property type="match status" value="2"/>
</dbReference>
<keyword evidence="6" id="KW-0238">DNA-binding</keyword>
<keyword evidence="5" id="KW-0190">Covalent protein-DNA linkage</keyword>
<proteinExistence type="predicted"/>
<organism evidence="8">
    <name type="scientific">Murine adenovirus 2</name>
    <dbReference type="NCBI Taxonomy" id="931972"/>
    <lineage>
        <taxon>Viruses</taxon>
        <taxon>Varidnaviria</taxon>
        <taxon>Bamfordvirae</taxon>
        <taxon>Preplasmiviricota</taxon>
        <taxon>Polisuviricotina</taxon>
        <taxon>Pharingeaviricetes</taxon>
        <taxon>Rowavirales</taxon>
        <taxon>Adenoviridae</taxon>
        <taxon>Mastadenovirus</taxon>
        <taxon>Mastadenovirus muris</taxon>
        <taxon>Murine mastadenovirus B</taxon>
    </lineage>
</organism>
<evidence type="ECO:0000256" key="3">
    <source>
        <dbReference type="ARBA" id="ARBA00022705"/>
    </source>
</evidence>
<evidence type="ECO:0000256" key="4">
    <source>
        <dbReference type="ARBA" id="ARBA00023109"/>
    </source>
</evidence>
<feature type="region of interest" description="Disordered" evidence="7">
    <location>
        <begin position="419"/>
        <end position="473"/>
    </location>
</feature>
<dbReference type="GO" id="GO:0039693">
    <property type="term" value="P:viral DNA genome replication"/>
    <property type="evidence" value="ECO:0007669"/>
    <property type="project" value="UniProtKB-KW"/>
</dbReference>
<evidence type="ECO:0000256" key="6">
    <source>
        <dbReference type="ARBA" id="ARBA00023125"/>
    </source>
</evidence>
<reference evidence="8" key="2">
    <citation type="journal article" date="2018" name="MBio">
        <title>Viral Diversity of House Mice in New York City.</title>
        <authorList>
            <person name="Willams S.H."/>
            <person name="Che X."/>
            <person name="Garcia J.A."/>
            <person name="Klena J.D."/>
            <person name="Lee B."/>
            <person name="Muller D."/>
            <person name="Ulrich W."/>
            <person name="Corrigan R.M."/>
            <person name="Nichol S."/>
            <person name="Jain K."/>
            <person name="Lipkin W.I."/>
        </authorList>
    </citation>
    <scope>NUCLEOTIDE SEQUENCE [LARGE SCALE GENOMIC DNA]</scope>
    <source>
        <strain evidence="8">MAdV2/NYC/Manhattan/poolF3</strain>
    </source>
</reference>
<evidence type="ECO:0000256" key="1">
    <source>
        <dbReference type="ARBA" id="ARBA00022553"/>
    </source>
</evidence>
<dbReference type="GO" id="GO:0003677">
    <property type="term" value="F:DNA binding"/>
    <property type="evidence" value="ECO:0007669"/>
    <property type="project" value="UniProtKB-KW"/>
</dbReference>
<keyword evidence="4" id="KW-1194">Viral DNA replication</keyword>
<accession>A0A2S0SZ94</accession>
<dbReference type="InterPro" id="IPR003391">
    <property type="entry name" value="Adeno_preterminal"/>
</dbReference>
<evidence type="ECO:0000313" key="8">
    <source>
        <dbReference type="EMBL" id="AWB14644.1"/>
    </source>
</evidence>